<dbReference type="EMBL" id="JAWQEG010000828">
    <property type="protein sequence ID" value="KAK3885115.1"/>
    <property type="molecule type" value="Genomic_DNA"/>
</dbReference>
<sequence>MTQDCYEVPSVDCVKQILMKASSTFTGSPTTRGLKKSRHSSNHALLPSEVVWPSKKSNKMNTEMESSRLLKPFQLMGY</sequence>
<dbReference type="AlphaFoldDB" id="A0AAE1KX68"/>
<reference evidence="1" key="1">
    <citation type="submission" date="2023-10" db="EMBL/GenBank/DDBJ databases">
        <title>Genome assemblies of two species of porcelain crab, Petrolisthes cinctipes and Petrolisthes manimaculis (Anomura: Porcellanidae).</title>
        <authorList>
            <person name="Angst P."/>
        </authorList>
    </citation>
    <scope>NUCLEOTIDE SEQUENCE</scope>
    <source>
        <strain evidence="1">PB745_01</strain>
        <tissue evidence="1">Gill</tissue>
    </source>
</reference>
<accession>A0AAE1KX68</accession>
<proteinExistence type="predicted"/>
<organism evidence="1 2">
    <name type="scientific">Petrolisthes cinctipes</name>
    <name type="common">Flat porcelain crab</name>
    <dbReference type="NCBI Taxonomy" id="88211"/>
    <lineage>
        <taxon>Eukaryota</taxon>
        <taxon>Metazoa</taxon>
        <taxon>Ecdysozoa</taxon>
        <taxon>Arthropoda</taxon>
        <taxon>Crustacea</taxon>
        <taxon>Multicrustacea</taxon>
        <taxon>Malacostraca</taxon>
        <taxon>Eumalacostraca</taxon>
        <taxon>Eucarida</taxon>
        <taxon>Decapoda</taxon>
        <taxon>Pleocyemata</taxon>
        <taxon>Anomura</taxon>
        <taxon>Galatheoidea</taxon>
        <taxon>Porcellanidae</taxon>
        <taxon>Petrolisthes</taxon>
    </lineage>
</organism>
<evidence type="ECO:0000313" key="1">
    <source>
        <dbReference type="EMBL" id="KAK3885115.1"/>
    </source>
</evidence>
<name>A0AAE1KX68_PETCI</name>
<protein>
    <submittedName>
        <fullName evidence="1">Uncharacterized protein</fullName>
    </submittedName>
</protein>
<dbReference type="Proteomes" id="UP001286313">
    <property type="component" value="Unassembled WGS sequence"/>
</dbReference>
<evidence type="ECO:0000313" key="2">
    <source>
        <dbReference type="Proteomes" id="UP001286313"/>
    </source>
</evidence>
<gene>
    <name evidence="1" type="ORF">Pcinc_010666</name>
</gene>
<keyword evidence="2" id="KW-1185">Reference proteome</keyword>
<comment type="caution">
    <text evidence="1">The sequence shown here is derived from an EMBL/GenBank/DDBJ whole genome shotgun (WGS) entry which is preliminary data.</text>
</comment>